<dbReference type="EMBL" id="ADBL01002613">
    <property type="status" value="NOT_ANNOTATED_CDS"/>
    <property type="molecule type" value="Genomic_DNA"/>
</dbReference>
<evidence type="ECO:0000313" key="11">
    <source>
        <dbReference type="Proteomes" id="UP000011715"/>
    </source>
</evidence>
<evidence type="ECO:0000313" key="9">
    <source>
        <dbReference type="EMBL" id="KLU91635.1"/>
    </source>
</evidence>
<dbReference type="PANTHER" id="PTHR33048:SF47">
    <property type="entry name" value="INTEGRAL MEMBRANE PROTEIN-RELATED"/>
    <property type="match status" value="1"/>
</dbReference>
<organism evidence="10 11">
    <name type="scientific">Magnaporthiopsis poae (strain ATCC 64411 / 73-15)</name>
    <name type="common">Kentucky bluegrass fungus</name>
    <name type="synonym">Magnaporthe poae</name>
    <dbReference type="NCBI Taxonomy" id="644358"/>
    <lineage>
        <taxon>Eukaryota</taxon>
        <taxon>Fungi</taxon>
        <taxon>Dikarya</taxon>
        <taxon>Ascomycota</taxon>
        <taxon>Pezizomycotina</taxon>
        <taxon>Sordariomycetes</taxon>
        <taxon>Sordariomycetidae</taxon>
        <taxon>Magnaporthales</taxon>
        <taxon>Magnaporthaceae</taxon>
        <taxon>Magnaporthiopsis</taxon>
    </lineage>
</organism>
<accession>A0A0C4EBU4</accession>
<name>A0A0C4EBU4_MAGP6</name>
<feature type="transmembrane region" description="Helical" evidence="7">
    <location>
        <begin position="12"/>
        <end position="32"/>
    </location>
</feature>
<evidence type="ECO:0000256" key="3">
    <source>
        <dbReference type="ARBA" id="ARBA00022989"/>
    </source>
</evidence>
<feature type="transmembrane region" description="Helical" evidence="7">
    <location>
        <begin position="171"/>
        <end position="194"/>
    </location>
</feature>
<evidence type="ECO:0000256" key="1">
    <source>
        <dbReference type="ARBA" id="ARBA00004141"/>
    </source>
</evidence>
<feature type="transmembrane region" description="Helical" evidence="7">
    <location>
        <begin position="206"/>
        <end position="229"/>
    </location>
</feature>
<sequence>MSQTSGTNNSDLLVGTLAPFLTALPFVVMRVYTTCFILRRWTWADTFLMVSVIFALVFTGFKIETAQIYVKGPRGNILFGNVLLIYKILGLVTFPCHVISTTLAKASVAAYLLSFVSTRTMKLLVYLTLGVMATYSVGVIGFSIACTVTVRDVRDVLFGSKNPICAYAVEGYIVGGFLNTFTDLVLLLLPIWILKPLQMKWSRKLAILPILMTGGFVMVTSIVRLSFSWRLRTGSSVQNWKESGTWNNLEIWVGIICCCLPSLKPFFRQMARRTNSDVSHNRPKILVTNTLTTVVTGAPSHFQSQGASFAMHSVGVEETRRYTGLKVTTEDKSALAARTSMEKIKEAQSGPMTREDAYAQYVALDRMIGQAISSKTDDAASQSEHADSRQGGCPHDSALSLGHGSVMASCSRTAVPTWPLQGFPQSKEY</sequence>
<dbReference type="PANTHER" id="PTHR33048">
    <property type="entry name" value="PTH11-LIKE INTEGRAL MEMBRANE PROTEIN (AFU_ORTHOLOGUE AFUA_5G11245)"/>
    <property type="match status" value="1"/>
</dbReference>
<evidence type="ECO:0000259" key="8">
    <source>
        <dbReference type="Pfam" id="PF20684"/>
    </source>
</evidence>
<protein>
    <recommendedName>
        <fullName evidence="8">Rhodopsin domain-containing protein</fullName>
    </recommendedName>
</protein>
<gene>
    <name evidence="9" type="ORF">MAPG_10153</name>
</gene>
<dbReference type="GO" id="GO:0016020">
    <property type="term" value="C:membrane"/>
    <property type="evidence" value="ECO:0007669"/>
    <property type="project" value="UniProtKB-SubCell"/>
</dbReference>
<dbReference type="Pfam" id="PF20684">
    <property type="entry name" value="Fung_rhodopsin"/>
    <property type="match status" value="1"/>
</dbReference>
<reference evidence="10" key="4">
    <citation type="journal article" date="2015" name="G3 (Bethesda)">
        <title>Genome sequences of three phytopathogenic species of the Magnaporthaceae family of fungi.</title>
        <authorList>
            <person name="Okagaki L.H."/>
            <person name="Nunes C.C."/>
            <person name="Sailsbery J."/>
            <person name="Clay B."/>
            <person name="Brown D."/>
            <person name="John T."/>
            <person name="Oh Y."/>
            <person name="Young N."/>
            <person name="Fitzgerald M."/>
            <person name="Haas B.J."/>
            <person name="Zeng Q."/>
            <person name="Young S."/>
            <person name="Adiconis X."/>
            <person name="Fan L."/>
            <person name="Levin J.Z."/>
            <person name="Mitchell T.K."/>
            <person name="Okubara P.A."/>
            <person name="Farman M.L."/>
            <person name="Kohn L.M."/>
            <person name="Birren B."/>
            <person name="Ma L.-J."/>
            <person name="Dean R.A."/>
        </authorList>
    </citation>
    <scope>NUCLEOTIDE SEQUENCE</scope>
    <source>
        <strain evidence="10">ATCC 64411 / 73-15</strain>
    </source>
</reference>
<evidence type="ECO:0000256" key="6">
    <source>
        <dbReference type="SAM" id="MobiDB-lite"/>
    </source>
</evidence>
<reference evidence="9" key="1">
    <citation type="submission" date="2010-05" db="EMBL/GenBank/DDBJ databases">
        <title>The Genome Sequence of Magnaporthe poae strain ATCC 64411.</title>
        <authorList>
            <consortium name="The Broad Institute Genome Sequencing Platform"/>
            <consortium name="Broad Institute Genome Sequencing Center for Infectious Disease"/>
            <person name="Ma L.-J."/>
            <person name="Dead R."/>
            <person name="Young S."/>
            <person name="Zeng Q."/>
            <person name="Koehrsen M."/>
            <person name="Alvarado L."/>
            <person name="Berlin A."/>
            <person name="Chapman S.B."/>
            <person name="Chen Z."/>
            <person name="Freedman E."/>
            <person name="Gellesch M."/>
            <person name="Goldberg J."/>
            <person name="Griggs A."/>
            <person name="Gujja S."/>
            <person name="Heilman E.R."/>
            <person name="Heiman D."/>
            <person name="Hepburn T."/>
            <person name="Howarth C."/>
            <person name="Jen D."/>
            <person name="Larson L."/>
            <person name="Mehta T."/>
            <person name="Neiman D."/>
            <person name="Pearson M."/>
            <person name="Roberts A."/>
            <person name="Saif S."/>
            <person name="Shea T."/>
            <person name="Shenoy N."/>
            <person name="Sisk P."/>
            <person name="Stolte C."/>
            <person name="Sykes S."/>
            <person name="Walk T."/>
            <person name="White J."/>
            <person name="Yandava C."/>
            <person name="Haas B."/>
            <person name="Nusbaum C."/>
            <person name="Birren B."/>
        </authorList>
    </citation>
    <scope>NUCLEOTIDE SEQUENCE</scope>
    <source>
        <strain evidence="9">ATCC 64411</strain>
    </source>
</reference>
<dbReference type="EMBL" id="GL876977">
    <property type="protein sequence ID" value="KLU91635.1"/>
    <property type="molecule type" value="Genomic_DNA"/>
</dbReference>
<evidence type="ECO:0000256" key="4">
    <source>
        <dbReference type="ARBA" id="ARBA00023136"/>
    </source>
</evidence>
<dbReference type="InterPro" id="IPR052337">
    <property type="entry name" value="SAT4-like"/>
</dbReference>
<dbReference type="OrthoDB" id="5342292at2759"/>
<proteinExistence type="inferred from homology"/>
<reference evidence="10" key="5">
    <citation type="submission" date="2015-06" db="UniProtKB">
        <authorList>
            <consortium name="EnsemblFungi"/>
        </authorList>
    </citation>
    <scope>IDENTIFICATION</scope>
    <source>
        <strain evidence="10">ATCC 64411</strain>
    </source>
</reference>
<keyword evidence="2 7" id="KW-0812">Transmembrane</keyword>
<keyword evidence="4 7" id="KW-0472">Membrane</keyword>
<evidence type="ECO:0000256" key="2">
    <source>
        <dbReference type="ARBA" id="ARBA00022692"/>
    </source>
</evidence>
<keyword evidence="11" id="KW-1185">Reference proteome</keyword>
<dbReference type="VEuPathDB" id="FungiDB:MAPG_10153"/>
<dbReference type="EnsemblFungi" id="MAPG_10153T0">
    <property type="protein sequence ID" value="MAPG_10153T0"/>
    <property type="gene ID" value="MAPG_10153"/>
</dbReference>
<feature type="transmembrane region" description="Helical" evidence="7">
    <location>
        <begin position="44"/>
        <end position="63"/>
    </location>
</feature>
<reference evidence="9" key="3">
    <citation type="submission" date="2011-03" db="EMBL/GenBank/DDBJ databases">
        <title>Annotation of Magnaporthe poae ATCC 64411.</title>
        <authorList>
            <person name="Ma L.-J."/>
            <person name="Dead R."/>
            <person name="Young S.K."/>
            <person name="Zeng Q."/>
            <person name="Gargeya S."/>
            <person name="Fitzgerald M."/>
            <person name="Haas B."/>
            <person name="Abouelleil A."/>
            <person name="Alvarado L."/>
            <person name="Arachchi H.M."/>
            <person name="Berlin A."/>
            <person name="Brown A."/>
            <person name="Chapman S.B."/>
            <person name="Chen Z."/>
            <person name="Dunbar C."/>
            <person name="Freedman E."/>
            <person name="Gearin G."/>
            <person name="Gellesch M."/>
            <person name="Goldberg J."/>
            <person name="Griggs A."/>
            <person name="Gujja S."/>
            <person name="Heiman D."/>
            <person name="Howarth C."/>
            <person name="Larson L."/>
            <person name="Lui A."/>
            <person name="MacDonald P.J.P."/>
            <person name="Mehta T."/>
            <person name="Montmayeur A."/>
            <person name="Murphy C."/>
            <person name="Neiman D."/>
            <person name="Pearson M."/>
            <person name="Priest M."/>
            <person name="Roberts A."/>
            <person name="Saif S."/>
            <person name="Shea T."/>
            <person name="Shenoy N."/>
            <person name="Sisk P."/>
            <person name="Stolte C."/>
            <person name="Sykes S."/>
            <person name="Yandava C."/>
            <person name="Wortman J."/>
            <person name="Nusbaum C."/>
            <person name="Birren B."/>
        </authorList>
    </citation>
    <scope>NUCLEOTIDE SEQUENCE</scope>
    <source>
        <strain evidence="9">ATCC 64411</strain>
    </source>
</reference>
<comment type="similarity">
    <text evidence="5">Belongs to the SAT4 family.</text>
</comment>
<feature type="transmembrane region" description="Helical" evidence="7">
    <location>
        <begin position="124"/>
        <end position="151"/>
    </location>
</feature>
<keyword evidence="3 7" id="KW-1133">Transmembrane helix</keyword>
<evidence type="ECO:0000256" key="7">
    <source>
        <dbReference type="SAM" id="Phobius"/>
    </source>
</evidence>
<dbReference type="eggNOG" id="ENOG502RQ1F">
    <property type="taxonomic scope" value="Eukaryota"/>
</dbReference>
<dbReference type="Proteomes" id="UP000011715">
    <property type="component" value="Unassembled WGS sequence"/>
</dbReference>
<evidence type="ECO:0000313" key="10">
    <source>
        <dbReference type="EnsemblFungi" id="MAPG_10153T0"/>
    </source>
</evidence>
<reference evidence="11" key="2">
    <citation type="submission" date="2010-05" db="EMBL/GenBank/DDBJ databases">
        <title>The genome sequence of Magnaporthe poae strain ATCC 64411.</title>
        <authorList>
            <person name="Ma L.-J."/>
            <person name="Dead R."/>
            <person name="Young S."/>
            <person name="Zeng Q."/>
            <person name="Koehrsen M."/>
            <person name="Alvarado L."/>
            <person name="Berlin A."/>
            <person name="Chapman S.B."/>
            <person name="Chen Z."/>
            <person name="Freedman E."/>
            <person name="Gellesch M."/>
            <person name="Goldberg J."/>
            <person name="Griggs A."/>
            <person name="Gujja S."/>
            <person name="Heilman E.R."/>
            <person name="Heiman D."/>
            <person name="Hepburn T."/>
            <person name="Howarth C."/>
            <person name="Jen D."/>
            <person name="Larson L."/>
            <person name="Mehta T."/>
            <person name="Neiman D."/>
            <person name="Pearson M."/>
            <person name="Roberts A."/>
            <person name="Saif S."/>
            <person name="Shea T."/>
            <person name="Shenoy N."/>
            <person name="Sisk P."/>
            <person name="Stolte C."/>
            <person name="Sykes S."/>
            <person name="Walk T."/>
            <person name="White J."/>
            <person name="Yandava C."/>
            <person name="Haas B."/>
            <person name="Nusbaum C."/>
            <person name="Birren B."/>
        </authorList>
    </citation>
    <scope>NUCLEOTIDE SEQUENCE [LARGE SCALE GENOMIC DNA]</scope>
    <source>
        <strain evidence="11">ATCC 64411 / 73-15</strain>
    </source>
</reference>
<feature type="domain" description="Rhodopsin" evidence="8">
    <location>
        <begin position="29"/>
        <end position="268"/>
    </location>
</feature>
<feature type="compositionally biased region" description="Polar residues" evidence="6">
    <location>
        <begin position="373"/>
        <end position="383"/>
    </location>
</feature>
<dbReference type="InterPro" id="IPR049326">
    <property type="entry name" value="Rhodopsin_dom_fungi"/>
</dbReference>
<feature type="region of interest" description="Disordered" evidence="6">
    <location>
        <begin position="373"/>
        <end position="398"/>
    </location>
</feature>
<dbReference type="STRING" id="644358.A0A0C4EBU4"/>
<comment type="subcellular location">
    <subcellularLocation>
        <location evidence="1">Membrane</location>
        <topology evidence="1">Multi-pass membrane protein</topology>
    </subcellularLocation>
</comment>
<evidence type="ECO:0000256" key="5">
    <source>
        <dbReference type="ARBA" id="ARBA00038359"/>
    </source>
</evidence>
<feature type="transmembrane region" description="Helical" evidence="7">
    <location>
        <begin position="83"/>
        <end position="112"/>
    </location>
</feature>
<dbReference type="AlphaFoldDB" id="A0A0C4EBU4"/>